<name>A0AA84ZYR8_9TREM</name>
<dbReference type="Proteomes" id="UP000050790">
    <property type="component" value="Unassembled WGS sequence"/>
</dbReference>
<protein>
    <submittedName>
        <fullName evidence="2">Uncharacterized protein</fullName>
    </submittedName>
</protein>
<accession>A0AA84ZYR8</accession>
<evidence type="ECO:0000313" key="2">
    <source>
        <dbReference type="WBParaSite" id="SMRG1_55550.1"/>
    </source>
</evidence>
<proteinExistence type="predicted"/>
<sequence>MDVSDWHPIILADCFTHTRLLAASGSGELEENNNKSSNPYLVFNPKKDMIYCSIVYFKSISILHYGSKWYLEYYIYVMNEHSSEEDQFIVEYKITEFVRKM</sequence>
<dbReference type="WBParaSite" id="SMRG1_55550.1">
    <property type="protein sequence ID" value="SMRG1_55550.1"/>
    <property type="gene ID" value="SMRG1_55550"/>
</dbReference>
<dbReference type="AlphaFoldDB" id="A0AA84ZYR8"/>
<reference evidence="2" key="1">
    <citation type="submission" date="2023-11" db="UniProtKB">
        <authorList>
            <consortium name="WormBaseParasite"/>
        </authorList>
    </citation>
    <scope>IDENTIFICATION</scope>
</reference>
<organism evidence="1 2">
    <name type="scientific">Schistosoma margrebowiei</name>
    <dbReference type="NCBI Taxonomy" id="48269"/>
    <lineage>
        <taxon>Eukaryota</taxon>
        <taxon>Metazoa</taxon>
        <taxon>Spiralia</taxon>
        <taxon>Lophotrochozoa</taxon>
        <taxon>Platyhelminthes</taxon>
        <taxon>Trematoda</taxon>
        <taxon>Digenea</taxon>
        <taxon>Strigeidida</taxon>
        <taxon>Schistosomatoidea</taxon>
        <taxon>Schistosomatidae</taxon>
        <taxon>Schistosoma</taxon>
    </lineage>
</organism>
<evidence type="ECO:0000313" key="1">
    <source>
        <dbReference type="Proteomes" id="UP000050790"/>
    </source>
</evidence>